<dbReference type="EMBL" id="CANL01000027">
    <property type="protein sequence ID" value="CCM64082.1"/>
    <property type="molecule type" value="Genomic_DNA"/>
</dbReference>
<dbReference type="AlphaFoldDB" id="R4Z5X9"/>
<evidence type="ECO:0000256" key="8">
    <source>
        <dbReference type="ARBA" id="ARBA00022605"/>
    </source>
</evidence>
<dbReference type="Gene3D" id="3.30.470.10">
    <property type="match status" value="1"/>
</dbReference>
<dbReference type="InterPro" id="IPR036038">
    <property type="entry name" value="Aminotransferase-like"/>
</dbReference>
<accession>R4Z5X9</accession>
<dbReference type="InterPro" id="IPR001544">
    <property type="entry name" value="Aminotrans_IV"/>
</dbReference>
<keyword evidence="9 17" id="KW-0808">Transferase</keyword>
<sequence>MNPEVHDATGRARGCRRRDDVGVHPLVRVGRPTPLPDAERQAILDAPVFGESFSDHMVLMRWADGAWGPIEVHPFGPLSLSPATLALHYGQSIFEAFKAYAQADGSVAVFRIEANATRMNRSAERLAMPPLPEGAFEQSCVALVDADRAWVPTSDGSALYVRPFLFGVEAHLSVRPANEYLYAVIASPVASYFGPVLGAISVAVEPVDVRATPGGTGAVKFAGNYAAGFRAHGRADAAGGDQVLWLDAVEHRWVEELNAMNVMFLWERDGHTVLTTPPLSGTILEGVTRASLLEVARDSGGELRIDEVVEEPTSIEDVRDGIEDGTLLEMFACGTAAVIVPIGRLIDAGVTRVVGTGDPGGLTMALRSALLDIQYGRTADTRGWMRTVDPADQRRHVGRMSGGNGGRSAAD</sequence>
<evidence type="ECO:0000313" key="18">
    <source>
        <dbReference type="Proteomes" id="UP000018291"/>
    </source>
</evidence>
<comment type="pathway">
    <text evidence="3">Amino-acid biosynthesis; L-valine biosynthesis; L-valine from pyruvate: step 4/4.</text>
</comment>
<comment type="catalytic activity">
    <reaction evidence="13">
        <text>L-isoleucine + 2-oxoglutarate = (S)-3-methyl-2-oxopentanoate + L-glutamate</text>
        <dbReference type="Rhea" id="RHEA:24801"/>
        <dbReference type="ChEBI" id="CHEBI:16810"/>
        <dbReference type="ChEBI" id="CHEBI:29985"/>
        <dbReference type="ChEBI" id="CHEBI:35146"/>
        <dbReference type="ChEBI" id="CHEBI:58045"/>
        <dbReference type="EC" id="2.6.1.42"/>
    </reaction>
</comment>
<comment type="catalytic activity">
    <reaction evidence="12">
        <text>L-valine + 2-oxoglutarate = 3-methyl-2-oxobutanoate + L-glutamate</text>
        <dbReference type="Rhea" id="RHEA:24813"/>
        <dbReference type="ChEBI" id="CHEBI:11851"/>
        <dbReference type="ChEBI" id="CHEBI:16810"/>
        <dbReference type="ChEBI" id="CHEBI:29985"/>
        <dbReference type="ChEBI" id="CHEBI:57762"/>
        <dbReference type="EC" id="2.6.1.42"/>
    </reaction>
</comment>
<keyword evidence="8" id="KW-0028">Amino-acid biosynthesis</keyword>
<dbReference type="GO" id="GO:0009097">
    <property type="term" value="P:isoleucine biosynthetic process"/>
    <property type="evidence" value="ECO:0007669"/>
    <property type="project" value="UniProtKB-UniPathway"/>
</dbReference>
<keyword evidence="7 17" id="KW-0032">Aminotransferase</keyword>
<keyword evidence="10" id="KW-0663">Pyridoxal phosphate</keyword>
<reference evidence="17 18" key="1">
    <citation type="journal article" date="2013" name="ISME J.">
        <title>Metabolic model for the filamentous 'Candidatus Microthrix parvicella' based on genomic and metagenomic analyses.</title>
        <authorList>
            <person name="Jon McIlroy S."/>
            <person name="Kristiansen R."/>
            <person name="Albertsen M."/>
            <person name="Michael Karst S."/>
            <person name="Rossetti S."/>
            <person name="Lund Nielsen J."/>
            <person name="Tandoi V."/>
            <person name="James Seviour R."/>
            <person name="Nielsen P.H."/>
        </authorList>
    </citation>
    <scope>NUCLEOTIDE SEQUENCE [LARGE SCALE GENOMIC DNA]</scope>
    <source>
        <strain evidence="17 18">RN1</strain>
    </source>
</reference>
<comment type="catalytic activity">
    <reaction evidence="14">
        <text>L-leucine + 2-oxoglutarate = 4-methyl-2-oxopentanoate + L-glutamate</text>
        <dbReference type="Rhea" id="RHEA:18321"/>
        <dbReference type="ChEBI" id="CHEBI:16810"/>
        <dbReference type="ChEBI" id="CHEBI:17865"/>
        <dbReference type="ChEBI" id="CHEBI:29985"/>
        <dbReference type="ChEBI" id="CHEBI:57427"/>
        <dbReference type="EC" id="2.6.1.42"/>
    </reaction>
</comment>
<evidence type="ECO:0000313" key="17">
    <source>
        <dbReference type="EMBL" id="CCM64082.1"/>
    </source>
</evidence>
<dbReference type="PANTHER" id="PTHR11825:SF44">
    <property type="entry name" value="BRANCHED-CHAIN-AMINO-ACID AMINOTRANSFERASE"/>
    <property type="match status" value="1"/>
</dbReference>
<dbReference type="GO" id="GO:0052656">
    <property type="term" value="F:L-isoleucine-2-oxoglutarate transaminase activity"/>
    <property type="evidence" value="ECO:0007669"/>
    <property type="project" value="RHEA"/>
</dbReference>
<dbReference type="UniPathway" id="UPA00048">
    <property type="reaction ID" value="UER00073"/>
</dbReference>
<evidence type="ECO:0000256" key="3">
    <source>
        <dbReference type="ARBA" id="ARBA00004931"/>
    </source>
</evidence>
<proteinExistence type="inferred from homology"/>
<evidence type="ECO:0000256" key="4">
    <source>
        <dbReference type="ARBA" id="ARBA00005072"/>
    </source>
</evidence>
<comment type="caution">
    <text evidence="17">The sequence shown here is derived from an EMBL/GenBank/DDBJ whole genome shotgun (WGS) entry which is preliminary data.</text>
</comment>
<dbReference type="InterPro" id="IPR043132">
    <property type="entry name" value="BCAT-like_C"/>
</dbReference>
<dbReference type="GO" id="GO:0052655">
    <property type="term" value="F:L-valine-2-oxoglutarate transaminase activity"/>
    <property type="evidence" value="ECO:0007669"/>
    <property type="project" value="RHEA"/>
</dbReference>
<comment type="pathway">
    <text evidence="2">Amino-acid biosynthesis; L-isoleucine biosynthesis; L-isoleucine from 2-oxobutanoate: step 4/4.</text>
</comment>
<dbReference type="SUPFAM" id="SSF56752">
    <property type="entry name" value="D-aminoacid aminotransferase-like PLP-dependent enzymes"/>
    <property type="match status" value="1"/>
</dbReference>
<evidence type="ECO:0000256" key="6">
    <source>
        <dbReference type="ARBA" id="ARBA00013053"/>
    </source>
</evidence>
<evidence type="ECO:0000256" key="11">
    <source>
        <dbReference type="ARBA" id="ARBA00023304"/>
    </source>
</evidence>
<evidence type="ECO:0000256" key="15">
    <source>
        <dbReference type="PIRSR" id="PIRSR006468-1"/>
    </source>
</evidence>
<gene>
    <name evidence="17" type="primary">ilvE</name>
    <name evidence="17" type="ORF">BN381_330067</name>
</gene>
<comment type="cofactor">
    <cofactor evidence="1">
        <name>pyridoxal 5'-phosphate</name>
        <dbReference type="ChEBI" id="CHEBI:597326"/>
    </cofactor>
</comment>
<protein>
    <recommendedName>
        <fullName evidence="6">branched-chain-amino-acid transaminase</fullName>
        <ecNumber evidence="6">2.6.1.42</ecNumber>
    </recommendedName>
</protein>
<dbReference type="InterPro" id="IPR043131">
    <property type="entry name" value="BCAT-like_N"/>
</dbReference>
<evidence type="ECO:0000256" key="12">
    <source>
        <dbReference type="ARBA" id="ARBA00048212"/>
    </source>
</evidence>
<evidence type="ECO:0000256" key="16">
    <source>
        <dbReference type="SAM" id="MobiDB-lite"/>
    </source>
</evidence>
<keyword evidence="11" id="KW-0100">Branched-chain amino acid biosynthesis</keyword>
<evidence type="ECO:0000256" key="1">
    <source>
        <dbReference type="ARBA" id="ARBA00001933"/>
    </source>
</evidence>
<evidence type="ECO:0000256" key="9">
    <source>
        <dbReference type="ARBA" id="ARBA00022679"/>
    </source>
</evidence>
<comment type="pathway">
    <text evidence="4">Amino-acid biosynthesis; L-leucine biosynthesis; L-leucine from 3-methyl-2-oxobutanoate: step 4/4.</text>
</comment>
<name>R4Z5X9_9ACTN</name>
<feature type="region of interest" description="Disordered" evidence="16">
    <location>
        <begin position="392"/>
        <end position="411"/>
    </location>
</feature>
<dbReference type="eggNOG" id="COG0115">
    <property type="taxonomic scope" value="Bacteria"/>
</dbReference>
<dbReference type="PIRSF" id="PIRSF006468">
    <property type="entry name" value="BCAT1"/>
    <property type="match status" value="1"/>
</dbReference>
<dbReference type="GO" id="GO:0009098">
    <property type="term" value="P:L-leucine biosynthetic process"/>
    <property type="evidence" value="ECO:0007669"/>
    <property type="project" value="UniProtKB-UniPathway"/>
</dbReference>
<feature type="compositionally biased region" description="Gly residues" evidence="16">
    <location>
        <begin position="400"/>
        <end position="411"/>
    </location>
</feature>
<dbReference type="NCBIfam" id="NF009897">
    <property type="entry name" value="PRK13357.1"/>
    <property type="match status" value="1"/>
</dbReference>
<dbReference type="STRING" id="1229780.BN381_330067"/>
<dbReference type="InterPro" id="IPR005786">
    <property type="entry name" value="B_amino_transII"/>
</dbReference>
<dbReference type="UniPathway" id="UPA00049">
    <property type="reaction ID" value="UER00062"/>
</dbReference>
<dbReference type="Gene3D" id="3.20.10.10">
    <property type="entry name" value="D-amino Acid Aminotransferase, subunit A, domain 2"/>
    <property type="match status" value="1"/>
</dbReference>
<dbReference type="HOGENOM" id="CLU_031922_0_2_11"/>
<dbReference type="Proteomes" id="UP000018291">
    <property type="component" value="Unassembled WGS sequence"/>
</dbReference>
<dbReference type="UniPathway" id="UPA00047">
    <property type="reaction ID" value="UER00058"/>
</dbReference>
<dbReference type="Pfam" id="PF01063">
    <property type="entry name" value="Aminotran_4"/>
    <property type="match status" value="1"/>
</dbReference>
<dbReference type="GO" id="GO:0052654">
    <property type="term" value="F:L-leucine-2-oxoglutarate transaminase activity"/>
    <property type="evidence" value="ECO:0007669"/>
    <property type="project" value="RHEA"/>
</dbReference>
<evidence type="ECO:0000256" key="13">
    <source>
        <dbReference type="ARBA" id="ARBA00048798"/>
    </source>
</evidence>
<dbReference type="EC" id="2.6.1.42" evidence="6"/>
<feature type="modified residue" description="N6-(pyridoxal phosphate)lysine" evidence="15">
    <location>
        <position position="220"/>
    </location>
</feature>
<dbReference type="InterPro" id="IPR033939">
    <property type="entry name" value="BCAT_family"/>
</dbReference>
<evidence type="ECO:0000256" key="2">
    <source>
        <dbReference type="ARBA" id="ARBA00004824"/>
    </source>
</evidence>
<keyword evidence="18" id="KW-1185">Reference proteome</keyword>
<organism evidence="17 18">
    <name type="scientific">Candidatus Neomicrothrix parvicella RN1</name>
    <dbReference type="NCBI Taxonomy" id="1229780"/>
    <lineage>
        <taxon>Bacteria</taxon>
        <taxon>Bacillati</taxon>
        <taxon>Actinomycetota</taxon>
        <taxon>Acidimicrobiia</taxon>
        <taxon>Acidimicrobiales</taxon>
        <taxon>Microthrixaceae</taxon>
        <taxon>Candidatus Neomicrothrix</taxon>
    </lineage>
</organism>
<comment type="similarity">
    <text evidence="5">Belongs to the class-IV pyridoxal-phosphate-dependent aminotransferase family.</text>
</comment>
<evidence type="ECO:0000256" key="7">
    <source>
        <dbReference type="ARBA" id="ARBA00022576"/>
    </source>
</evidence>
<evidence type="ECO:0000256" key="14">
    <source>
        <dbReference type="ARBA" id="ARBA00049229"/>
    </source>
</evidence>
<evidence type="ECO:0000256" key="10">
    <source>
        <dbReference type="ARBA" id="ARBA00022898"/>
    </source>
</evidence>
<dbReference type="CDD" id="cd01557">
    <property type="entry name" value="BCAT_beta_family"/>
    <property type="match status" value="1"/>
</dbReference>
<evidence type="ECO:0000256" key="5">
    <source>
        <dbReference type="ARBA" id="ARBA00009320"/>
    </source>
</evidence>
<dbReference type="GO" id="GO:0009099">
    <property type="term" value="P:L-valine biosynthetic process"/>
    <property type="evidence" value="ECO:0007669"/>
    <property type="project" value="UniProtKB-UniPathway"/>
</dbReference>
<dbReference type="PANTHER" id="PTHR11825">
    <property type="entry name" value="SUBGROUP IIII AMINOTRANSFERASE"/>
    <property type="match status" value="1"/>
</dbReference>
<dbReference type="NCBIfam" id="TIGR01123">
    <property type="entry name" value="ilvE_II"/>
    <property type="match status" value="1"/>
</dbReference>